<accession>A0A4Q7MLA8</accession>
<sequence length="282" mass="33221">MQALLSLSEELYASLINQIELLKSQPLPELKKCERIIQLVHDSLRSLRQLFQSTRKITKQDEIHFFKVIKPRFLSELILHIKIFRLHSRWPLGSKKVQLAYLEQELEQIYQFFQHNDDFCCYYRSESTIRDHEYFLRDQQFTDHSIDLLFAVNDPAFNTLYDTQAAIFLANTAYIPYLEKQIELLQTPTRETCESSQTEQLLQWTGSKAALVEFMYGFHYMRVFNGGHVDLKTIATVFGKIFNIDISSYPDIFQHIKMRKMEPTKSVDAMRICLLQNLSGSE</sequence>
<evidence type="ECO:0000313" key="2">
    <source>
        <dbReference type="Proteomes" id="UP000293874"/>
    </source>
</evidence>
<dbReference type="EMBL" id="SGXA01000003">
    <property type="protein sequence ID" value="RZS69096.1"/>
    <property type="molecule type" value="Genomic_DNA"/>
</dbReference>
<dbReference type="Pfam" id="PF09357">
    <property type="entry name" value="RteC"/>
    <property type="match status" value="1"/>
</dbReference>
<protein>
    <submittedName>
        <fullName evidence="1">RteC protein</fullName>
    </submittedName>
</protein>
<dbReference type="Proteomes" id="UP000293874">
    <property type="component" value="Unassembled WGS sequence"/>
</dbReference>
<keyword evidence="2" id="KW-1185">Reference proteome</keyword>
<proteinExistence type="predicted"/>
<organism evidence="1 2">
    <name type="scientific">Pseudobacter ginsenosidimutans</name>
    <dbReference type="NCBI Taxonomy" id="661488"/>
    <lineage>
        <taxon>Bacteria</taxon>
        <taxon>Pseudomonadati</taxon>
        <taxon>Bacteroidota</taxon>
        <taxon>Chitinophagia</taxon>
        <taxon>Chitinophagales</taxon>
        <taxon>Chitinophagaceae</taxon>
        <taxon>Pseudobacter</taxon>
    </lineage>
</organism>
<reference evidence="1 2" key="1">
    <citation type="submission" date="2019-02" db="EMBL/GenBank/DDBJ databases">
        <title>Genomic Encyclopedia of Type Strains, Phase IV (KMG-IV): sequencing the most valuable type-strain genomes for metagenomic binning, comparative biology and taxonomic classification.</title>
        <authorList>
            <person name="Goeker M."/>
        </authorList>
    </citation>
    <scope>NUCLEOTIDE SEQUENCE [LARGE SCALE GENOMIC DNA]</scope>
    <source>
        <strain evidence="1 2">DSM 18116</strain>
    </source>
</reference>
<dbReference type="RefSeq" id="WP_130543462.1">
    <property type="nucleotide sequence ID" value="NZ_CP042431.1"/>
</dbReference>
<evidence type="ECO:0000313" key="1">
    <source>
        <dbReference type="EMBL" id="RZS69096.1"/>
    </source>
</evidence>
<name>A0A4Q7MLA8_9BACT</name>
<dbReference type="InterPro" id="IPR018534">
    <property type="entry name" value="Tet_reg_excision_RteC"/>
</dbReference>
<dbReference type="AlphaFoldDB" id="A0A4Q7MLA8"/>
<comment type="caution">
    <text evidence="1">The sequence shown here is derived from an EMBL/GenBank/DDBJ whole genome shotgun (WGS) entry which is preliminary data.</text>
</comment>
<dbReference type="OrthoDB" id="790983at2"/>
<gene>
    <name evidence="1" type="ORF">EV199_4921</name>
</gene>